<feature type="region of interest" description="Disordered" evidence="1">
    <location>
        <begin position="1"/>
        <end position="27"/>
    </location>
</feature>
<evidence type="ECO:0000256" key="1">
    <source>
        <dbReference type="SAM" id="MobiDB-lite"/>
    </source>
</evidence>
<comment type="caution">
    <text evidence="2">The sequence shown here is derived from an EMBL/GenBank/DDBJ whole genome shotgun (WGS) entry which is preliminary data.</text>
</comment>
<organism evidence="2 3">
    <name type="scientific">Polyangium jinanense</name>
    <dbReference type="NCBI Taxonomy" id="2829994"/>
    <lineage>
        <taxon>Bacteria</taxon>
        <taxon>Pseudomonadati</taxon>
        <taxon>Myxococcota</taxon>
        <taxon>Polyangia</taxon>
        <taxon>Polyangiales</taxon>
        <taxon>Polyangiaceae</taxon>
        <taxon>Polyangium</taxon>
    </lineage>
</organism>
<name>A0A9X3X1H0_9BACT</name>
<proteinExistence type="predicted"/>
<sequence length="159" mass="16936">MKVRVERPAVSGVAPRPSDLESTELPPSCGELELERVALVASGKGERHPAMVRVDGAHRACGHDADADRRACAAVRRRVLVDEAAGYGPRHPRAVAANAQLSLCAAWESAAGPDAPPPPRPTSRDCARWRAEQAELRAKGKGERHPDVLAVEAKLAMCS</sequence>
<dbReference type="RefSeq" id="WP_272427995.1">
    <property type="nucleotide sequence ID" value="NZ_JAGTJJ010000007.1"/>
</dbReference>
<protein>
    <submittedName>
        <fullName evidence="2">Uncharacterized protein</fullName>
    </submittedName>
</protein>
<dbReference type="Proteomes" id="UP001151081">
    <property type="component" value="Unassembled WGS sequence"/>
</dbReference>
<reference evidence="2 3" key="1">
    <citation type="submission" date="2021-04" db="EMBL/GenBank/DDBJ databases">
        <title>Genome analysis of Polyangium sp.</title>
        <authorList>
            <person name="Li Y."/>
            <person name="Wang J."/>
        </authorList>
    </citation>
    <scope>NUCLEOTIDE SEQUENCE [LARGE SCALE GENOMIC DNA]</scope>
    <source>
        <strain evidence="2 3">SDU14</strain>
    </source>
</reference>
<dbReference type="EMBL" id="JAGTJJ010000007">
    <property type="protein sequence ID" value="MDC3982392.1"/>
    <property type="molecule type" value="Genomic_DNA"/>
</dbReference>
<keyword evidence="3" id="KW-1185">Reference proteome</keyword>
<accession>A0A9X3X1H0</accession>
<evidence type="ECO:0000313" key="2">
    <source>
        <dbReference type="EMBL" id="MDC3982392.1"/>
    </source>
</evidence>
<gene>
    <name evidence="2" type="ORF">KEG57_17885</name>
</gene>
<evidence type="ECO:0000313" key="3">
    <source>
        <dbReference type="Proteomes" id="UP001151081"/>
    </source>
</evidence>
<dbReference type="AlphaFoldDB" id="A0A9X3X1H0"/>